<sequence length="117" mass="13690">MAVRKLEKSEWEEYFNNFDKKYREGQIPAKEVQIEIVNDEIGDQVETWWQPLVGLAYDPKDDEFEVAAERHDHLIHKPAEIYVDEDVDGSIKTVEVVQEDGTKHIIKLRTPEALPEK</sequence>
<evidence type="ECO:0000313" key="2">
    <source>
        <dbReference type="Proteomes" id="UP000219036"/>
    </source>
</evidence>
<dbReference type="Proteomes" id="UP000219036">
    <property type="component" value="Unassembled WGS sequence"/>
</dbReference>
<evidence type="ECO:0000313" key="1">
    <source>
        <dbReference type="EMBL" id="SNZ07112.1"/>
    </source>
</evidence>
<dbReference type="InterPro" id="IPR035223">
    <property type="entry name" value="DUF5335"/>
</dbReference>
<protein>
    <submittedName>
        <fullName evidence="1">Uncharacterized protein</fullName>
    </submittedName>
</protein>
<dbReference type="AlphaFoldDB" id="A0A285NC89"/>
<reference evidence="2" key="1">
    <citation type="submission" date="2017-09" db="EMBL/GenBank/DDBJ databases">
        <authorList>
            <person name="Varghese N."/>
            <person name="Submissions S."/>
        </authorList>
    </citation>
    <scope>NUCLEOTIDE SEQUENCE [LARGE SCALE GENOMIC DNA]</scope>
    <source>
        <strain evidence="2">DSM 15103</strain>
    </source>
</reference>
<dbReference type="OrthoDB" id="7428502at2"/>
<accession>A0A285NC89</accession>
<keyword evidence="2" id="KW-1185">Reference proteome</keyword>
<gene>
    <name evidence="1" type="ORF">SAMN06265182_0926</name>
</gene>
<organism evidence="1 2">
    <name type="scientific">Persephonella hydrogeniphila</name>
    <dbReference type="NCBI Taxonomy" id="198703"/>
    <lineage>
        <taxon>Bacteria</taxon>
        <taxon>Pseudomonadati</taxon>
        <taxon>Aquificota</taxon>
        <taxon>Aquificia</taxon>
        <taxon>Aquificales</taxon>
        <taxon>Hydrogenothermaceae</taxon>
        <taxon>Persephonella</taxon>
    </lineage>
</organism>
<dbReference type="EMBL" id="OBEI01000002">
    <property type="protein sequence ID" value="SNZ07112.1"/>
    <property type="molecule type" value="Genomic_DNA"/>
</dbReference>
<dbReference type="Pfam" id="PF17269">
    <property type="entry name" value="DUF5335"/>
    <property type="match status" value="1"/>
</dbReference>
<name>A0A285NC89_9AQUI</name>
<dbReference type="RefSeq" id="WP_097000095.1">
    <property type="nucleotide sequence ID" value="NZ_OBEI01000002.1"/>
</dbReference>
<proteinExistence type="predicted"/>